<name>A0A1B6HBD1_9HEMI</name>
<dbReference type="EMBL" id="GECU01035804">
    <property type="protein sequence ID" value="JAS71902.1"/>
    <property type="molecule type" value="Transcribed_RNA"/>
</dbReference>
<evidence type="ECO:0000313" key="3">
    <source>
        <dbReference type="EMBL" id="JAS75615.1"/>
    </source>
</evidence>
<feature type="non-terminal residue" evidence="2">
    <location>
        <position position="1"/>
    </location>
</feature>
<keyword evidence="1" id="KW-0812">Transmembrane</keyword>
<evidence type="ECO:0000313" key="2">
    <source>
        <dbReference type="EMBL" id="JAS71902.1"/>
    </source>
</evidence>
<evidence type="ECO:0008006" key="4">
    <source>
        <dbReference type="Google" id="ProtNLM"/>
    </source>
</evidence>
<feature type="transmembrane region" description="Helical" evidence="1">
    <location>
        <begin position="12"/>
        <end position="39"/>
    </location>
</feature>
<keyword evidence="1" id="KW-1133">Transmembrane helix</keyword>
<sequence>KFCVSAEYRKIDMAVVVFLVEFVAVVMLTLFLALTATMLFVASKLLSVILEVIVPLTWMLIYITTKLGSFLQYNMECFANLTYNDDGTTDAKSPCEYDYDY</sequence>
<accession>A0A1B6HBD1</accession>
<organism evidence="2">
    <name type="scientific">Homalodisca liturata</name>
    <dbReference type="NCBI Taxonomy" id="320908"/>
    <lineage>
        <taxon>Eukaryota</taxon>
        <taxon>Metazoa</taxon>
        <taxon>Ecdysozoa</taxon>
        <taxon>Arthropoda</taxon>
        <taxon>Hexapoda</taxon>
        <taxon>Insecta</taxon>
        <taxon>Pterygota</taxon>
        <taxon>Neoptera</taxon>
        <taxon>Paraneoptera</taxon>
        <taxon>Hemiptera</taxon>
        <taxon>Auchenorrhyncha</taxon>
        <taxon>Membracoidea</taxon>
        <taxon>Cicadellidae</taxon>
        <taxon>Cicadellinae</taxon>
        <taxon>Proconiini</taxon>
        <taxon>Homalodisca</taxon>
    </lineage>
</organism>
<protein>
    <recommendedName>
        <fullName evidence="4">Caveolin</fullName>
    </recommendedName>
</protein>
<feature type="transmembrane region" description="Helical" evidence="1">
    <location>
        <begin position="45"/>
        <end position="65"/>
    </location>
</feature>
<gene>
    <name evidence="3" type="ORF">g.4878</name>
    <name evidence="2" type="ORF">g.4879</name>
</gene>
<dbReference type="EMBL" id="GECU01032091">
    <property type="protein sequence ID" value="JAS75615.1"/>
    <property type="molecule type" value="Transcribed_RNA"/>
</dbReference>
<proteinExistence type="predicted"/>
<evidence type="ECO:0000256" key="1">
    <source>
        <dbReference type="SAM" id="Phobius"/>
    </source>
</evidence>
<dbReference type="AlphaFoldDB" id="A0A1B6HBD1"/>
<keyword evidence="1" id="KW-0472">Membrane</keyword>
<reference evidence="2" key="1">
    <citation type="submission" date="2015-11" db="EMBL/GenBank/DDBJ databases">
        <title>De novo transcriptome assembly of four potential Pierce s Disease insect vectors from Arizona vineyards.</title>
        <authorList>
            <person name="Tassone E.E."/>
        </authorList>
    </citation>
    <scope>NUCLEOTIDE SEQUENCE</scope>
</reference>